<keyword evidence="2" id="KW-0418">Kinase</keyword>
<dbReference type="PANTHER" id="PTHR21310:SF15">
    <property type="entry name" value="AMINOGLYCOSIDE PHOSPHOTRANSFERASE DOMAIN-CONTAINING PROTEIN"/>
    <property type="match status" value="1"/>
</dbReference>
<dbReference type="Pfam" id="PF01636">
    <property type="entry name" value="APH"/>
    <property type="match status" value="1"/>
</dbReference>
<dbReference type="InterPro" id="IPR011009">
    <property type="entry name" value="Kinase-like_dom_sf"/>
</dbReference>
<evidence type="ECO:0000313" key="3">
    <source>
        <dbReference type="Proteomes" id="UP001519344"/>
    </source>
</evidence>
<organism evidence="2 3">
    <name type="scientific">Paenibacillus aceris</name>
    <dbReference type="NCBI Taxonomy" id="869555"/>
    <lineage>
        <taxon>Bacteria</taxon>
        <taxon>Bacillati</taxon>
        <taxon>Bacillota</taxon>
        <taxon>Bacilli</taxon>
        <taxon>Bacillales</taxon>
        <taxon>Paenibacillaceae</taxon>
        <taxon>Paenibacillus</taxon>
    </lineage>
</organism>
<dbReference type="SUPFAM" id="SSF56112">
    <property type="entry name" value="Protein kinase-like (PK-like)"/>
    <property type="match status" value="1"/>
</dbReference>
<feature type="domain" description="Aminoglycoside phosphotransferase" evidence="1">
    <location>
        <begin position="19"/>
        <end position="245"/>
    </location>
</feature>
<keyword evidence="3" id="KW-1185">Reference proteome</keyword>
<dbReference type="Proteomes" id="UP001519344">
    <property type="component" value="Unassembled WGS sequence"/>
</dbReference>
<dbReference type="EMBL" id="JAGGKV010000014">
    <property type="protein sequence ID" value="MBP1965504.1"/>
    <property type="molecule type" value="Genomic_DNA"/>
</dbReference>
<proteinExistence type="predicted"/>
<evidence type="ECO:0000259" key="1">
    <source>
        <dbReference type="Pfam" id="PF01636"/>
    </source>
</evidence>
<dbReference type="Gene3D" id="3.90.1200.10">
    <property type="match status" value="1"/>
</dbReference>
<dbReference type="PANTHER" id="PTHR21310">
    <property type="entry name" value="AMINOGLYCOSIDE PHOSPHOTRANSFERASE-RELATED-RELATED"/>
    <property type="match status" value="1"/>
</dbReference>
<sequence length="293" mass="33796">MTGLLDAALRILHVDKKDIEMLGSGFESLVIERKDGMIFRIAKTVECAQKYTIEFKILPQIRECLEIEIPLPLSCMHDPSIHPSGIMSYKKLKGTPLHPDLLTSQNLKVIAKQLAAFIIHLHQIPIRPLVNHCPQESNNKEFIQRLREETLEILTRALTVKELQKLASWWEEALEDHTFFSHRFVLCHGDLWYENILVDDSCTRITGIIDFSHMVIGDPAKDLATQHYLGNDFYNQLLSEYKHAFPEDSTIEHRVQRHLELRELGGLLHALKHDTSEIEDAISKIRGVIFQMH</sequence>
<dbReference type="Gene3D" id="3.30.200.20">
    <property type="entry name" value="Phosphorylase Kinase, domain 1"/>
    <property type="match status" value="1"/>
</dbReference>
<dbReference type="InterPro" id="IPR002575">
    <property type="entry name" value="Aminoglycoside_PTrfase"/>
</dbReference>
<name>A0ABS4I3M3_9BACL</name>
<evidence type="ECO:0000313" key="2">
    <source>
        <dbReference type="EMBL" id="MBP1965504.1"/>
    </source>
</evidence>
<dbReference type="RefSeq" id="WP_167052451.1">
    <property type="nucleotide sequence ID" value="NZ_JAAOZR010000003.1"/>
</dbReference>
<reference evidence="2 3" key="1">
    <citation type="submission" date="2021-03" db="EMBL/GenBank/DDBJ databases">
        <title>Genomic Encyclopedia of Type Strains, Phase IV (KMG-IV): sequencing the most valuable type-strain genomes for metagenomic binning, comparative biology and taxonomic classification.</title>
        <authorList>
            <person name="Goeker M."/>
        </authorList>
    </citation>
    <scope>NUCLEOTIDE SEQUENCE [LARGE SCALE GENOMIC DNA]</scope>
    <source>
        <strain evidence="2 3">DSM 24950</strain>
    </source>
</reference>
<gene>
    <name evidence="2" type="ORF">J2Z65_004742</name>
</gene>
<dbReference type="InterPro" id="IPR051678">
    <property type="entry name" value="AGP_Transferase"/>
</dbReference>
<keyword evidence="2" id="KW-0808">Transferase</keyword>
<protein>
    <submittedName>
        <fullName evidence="2">Aminoglycoside phosphotransferase (APT) family kinase protein</fullName>
    </submittedName>
</protein>
<accession>A0ABS4I3M3</accession>
<dbReference type="GO" id="GO:0016301">
    <property type="term" value="F:kinase activity"/>
    <property type="evidence" value="ECO:0007669"/>
    <property type="project" value="UniProtKB-KW"/>
</dbReference>
<comment type="caution">
    <text evidence="2">The sequence shown here is derived from an EMBL/GenBank/DDBJ whole genome shotgun (WGS) entry which is preliminary data.</text>
</comment>